<evidence type="ECO:0000313" key="3">
    <source>
        <dbReference type="Proteomes" id="UP000093159"/>
    </source>
</evidence>
<dbReference type="Pfam" id="PF13302">
    <property type="entry name" value="Acetyltransf_3"/>
    <property type="match status" value="1"/>
</dbReference>
<name>A0ABX2YE84_9BACT</name>
<organism evidence="2 3">
    <name type="scientific">Arcobacter porcinus</name>
    <dbReference type="NCBI Taxonomy" id="1935204"/>
    <lineage>
        <taxon>Bacteria</taxon>
        <taxon>Pseudomonadati</taxon>
        <taxon>Campylobacterota</taxon>
        <taxon>Epsilonproteobacteria</taxon>
        <taxon>Campylobacterales</taxon>
        <taxon>Arcobacteraceae</taxon>
        <taxon>Arcobacter</taxon>
    </lineage>
</organism>
<dbReference type="Gene3D" id="3.40.630.30">
    <property type="match status" value="1"/>
</dbReference>
<sequence>MKNTLPIEGKHINLRLVEESDAQFILDLRTDKKAKYLSKTDNNLENQIKWIRNYKEREKENKEFYFLIENKENEKIGLVRAYNIENDSATSGSWIMIDNATIESTLEGVLLLYGFIFENLEKKKIFFDVRKDNKKVWRFHKSYGAIQIDEDELDYFFEFKKDNFNKMKDEYQRYL</sequence>
<dbReference type="InterPro" id="IPR000182">
    <property type="entry name" value="GNAT_dom"/>
</dbReference>
<dbReference type="SUPFAM" id="SSF55729">
    <property type="entry name" value="Acyl-CoA N-acyltransferases (Nat)"/>
    <property type="match status" value="1"/>
</dbReference>
<reference evidence="2 3" key="1">
    <citation type="submission" date="2015-05" db="EMBL/GenBank/DDBJ databases">
        <authorList>
            <person name="Rovetto F."/>
            <person name="Cocolin L."/>
            <person name="Illeghems K."/>
            <person name="Van Nieuwerburgh F."/>
            <person name="Houf K."/>
        </authorList>
    </citation>
    <scope>NUCLEOTIDE SEQUENCE [LARGE SCALE GENOMIC DNA]</scope>
    <source>
        <strain evidence="2 3">117434</strain>
    </source>
</reference>
<dbReference type="Proteomes" id="UP000093159">
    <property type="component" value="Unassembled WGS sequence"/>
</dbReference>
<gene>
    <name evidence="2" type="ORF">AAX28_00469</name>
</gene>
<dbReference type="PANTHER" id="PTHR43415">
    <property type="entry name" value="SPERMIDINE N(1)-ACETYLTRANSFERASE"/>
    <property type="match status" value="1"/>
</dbReference>
<dbReference type="EMBL" id="LDIR01000001">
    <property type="protein sequence ID" value="OCL92929.1"/>
    <property type="molecule type" value="Genomic_DNA"/>
</dbReference>
<comment type="caution">
    <text evidence="2">The sequence shown here is derived from an EMBL/GenBank/DDBJ whole genome shotgun (WGS) entry which is preliminary data.</text>
</comment>
<evidence type="ECO:0000313" key="2">
    <source>
        <dbReference type="EMBL" id="OCL92929.1"/>
    </source>
</evidence>
<dbReference type="PANTHER" id="PTHR43415:SF3">
    <property type="entry name" value="GNAT-FAMILY ACETYLTRANSFERASE"/>
    <property type="match status" value="1"/>
</dbReference>
<accession>A0ABX2YE84</accession>
<protein>
    <recommendedName>
        <fullName evidence="1">N-acetyltransferase domain-containing protein</fullName>
    </recommendedName>
</protein>
<evidence type="ECO:0000259" key="1">
    <source>
        <dbReference type="Pfam" id="PF13302"/>
    </source>
</evidence>
<feature type="domain" description="N-acetyltransferase" evidence="1">
    <location>
        <begin position="12"/>
        <end position="145"/>
    </location>
</feature>
<proteinExistence type="predicted"/>
<keyword evidence="3" id="KW-1185">Reference proteome</keyword>
<dbReference type="RefSeq" id="WP_066178532.1">
    <property type="nucleotide sequence ID" value="NZ_LDIR01000001.1"/>
</dbReference>
<dbReference type="InterPro" id="IPR016181">
    <property type="entry name" value="Acyl_CoA_acyltransferase"/>
</dbReference>